<dbReference type="RefSeq" id="WP_094814364.1">
    <property type="nucleotide sequence ID" value="NZ_NEVU01000003.1"/>
</dbReference>
<dbReference type="AlphaFoldDB" id="A0A261VA67"/>
<organism evidence="1 2">
    <name type="scientific">Bordetella genomosp. 12</name>
    <dbReference type="NCBI Taxonomy" id="463035"/>
    <lineage>
        <taxon>Bacteria</taxon>
        <taxon>Pseudomonadati</taxon>
        <taxon>Pseudomonadota</taxon>
        <taxon>Betaproteobacteria</taxon>
        <taxon>Burkholderiales</taxon>
        <taxon>Alcaligenaceae</taxon>
        <taxon>Bordetella</taxon>
    </lineage>
</organism>
<sequence>MNTPSLPPAETLRQAADRLARVRRTHEQGERGLALLMQSREAFINSLRNTGLDYAQARIKFDICLEQQRDLHSRVTRELEYAQRVYATCIASPQTTDADAGLSE</sequence>
<dbReference type="OrthoDB" id="8637419at2"/>
<proteinExistence type="predicted"/>
<protein>
    <submittedName>
        <fullName evidence="1">Uncharacterized protein</fullName>
    </submittedName>
</protein>
<keyword evidence="2" id="KW-1185">Reference proteome</keyword>
<dbReference type="EMBL" id="NEVU01000003">
    <property type="protein sequence ID" value="OZI71056.1"/>
    <property type="molecule type" value="Genomic_DNA"/>
</dbReference>
<comment type="caution">
    <text evidence="1">The sequence shown here is derived from an EMBL/GenBank/DDBJ whole genome shotgun (WGS) entry which is preliminary data.</text>
</comment>
<evidence type="ECO:0000313" key="1">
    <source>
        <dbReference type="EMBL" id="OZI71056.1"/>
    </source>
</evidence>
<gene>
    <name evidence="1" type="ORF">CAL22_14305</name>
</gene>
<reference evidence="2" key="1">
    <citation type="submission" date="2017-05" db="EMBL/GenBank/DDBJ databases">
        <title>Complete and WGS of Bordetella genogroups.</title>
        <authorList>
            <person name="Spilker T."/>
            <person name="Lipuma J."/>
        </authorList>
    </citation>
    <scope>NUCLEOTIDE SEQUENCE [LARGE SCALE GENOMIC DNA]</scope>
    <source>
        <strain evidence="2">AU6712</strain>
    </source>
</reference>
<name>A0A261VA67_9BORD</name>
<evidence type="ECO:0000313" key="2">
    <source>
        <dbReference type="Proteomes" id="UP000216429"/>
    </source>
</evidence>
<accession>A0A261VA67</accession>
<dbReference type="Proteomes" id="UP000216429">
    <property type="component" value="Unassembled WGS sequence"/>
</dbReference>